<feature type="coiled-coil region" evidence="1">
    <location>
        <begin position="191"/>
        <end position="248"/>
    </location>
</feature>
<keyword evidence="4" id="KW-1185">Reference proteome</keyword>
<dbReference type="AlphaFoldDB" id="A0A1H9IS64"/>
<dbReference type="EMBL" id="FOFU01000010">
    <property type="protein sequence ID" value="SEQ77406.1"/>
    <property type="molecule type" value="Genomic_DNA"/>
</dbReference>
<proteinExistence type="predicted"/>
<evidence type="ECO:0000313" key="3">
    <source>
        <dbReference type="EMBL" id="SEQ77406.1"/>
    </source>
</evidence>
<reference evidence="3 4" key="1">
    <citation type="submission" date="2016-10" db="EMBL/GenBank/DDBJ databases">
        <authorList>
            <person name="de Groot N.N."/>
        </authorList>
    </citation>
    <scope>NUCLEOTIDE SEQUENCE [LARGE SCALE GENOMIC DNA]</scope>
    <source>
        <strain evidence="3 4">B25</strain>
    </source>
</reference>
<organism evidence="3 4">
    <name type="scientific">Treponema bryantii</name>
    <dbReference type="NCBI Taxonomy" id="163"/>
    <lineage>
        <taxon>Bacteria</taxon>
        <taxon>Pseudomonadati</taxon>
        <taxon>Spirochaetota</taxon>
        <taxon>Spirochaetia</taxon>
        <taxon>Spirochaetales</taxon>
        <taxon>Treponemataceae</taxon>
        <taxon>Treponema</taxon>
    </lineage>
</organism>
<evidence type="ECO:0000313" key="4">
    <source>
        <dbReference type="Proteomes" id="UP000182360"/>
    </source>
</evidence>
<evidence type="ECO:0000256" key="2">
    <source>
        <dbReference type="SAM" id="Phobius"/>
    </source>
</evidence>
<name>A0A1H9IS64_9SPIR</name>
<keyword evidence="2" id="KW-0472">Membrane</keyword>
<dbReference type="RefSeq" id="WP_074645068.1">
    <property type="nucleotide sequence ID" value="NZ_FOFU01000010.1"/>
</dbReference>
<gene>
    <name evidence="3" type="ORF">SAMN04487977_11085</name>
</gene>
<keyword evidence="2" id="KW-0812">Transmembrane</keyword>
<feature type="transmembrane region" description="Helical" evidence="2">
    <location>
        <begin position="254"/>
        <end position="276"/>
    </location>
</feature>
<keyword evidence="2" id="KW-1133">Transmembrane helix</keyword>
<accession>A0A1H9IS64</accession>
<keyword evidence="1" id="KW-0175">Coiled coil</keyword>
<protein>
    <submittedName>
        <fullName evidence="3">Uncharacterized protein</fullName>
    </submittedName>
</protein>
<evidence type="ECO:0000256" key="1">
    <source>
        <dbReference type="SAM" id="Coils"/>
    </source>
</evidence>
<sequence length="360" mass="42051">MSDDNVIDITDMIFMFSIDTQKYGKLNFYIIDGTVKKDELSKIISKQETDIDIKKILFKKTFKENKNNINIKDIDLTEITDEEYNNFIKEYFEKQFYKYSYDNNLSIKENIEKAFNFEDEKIIEESHKLADTLSMKLDSLKTLGASSLSTMTNLNNSISRLFEKPKPINMPPINFEPILHEDPSLKYCREIENILRNYSNLQLQVNNQLNEQVHTLSETLIDLIKVNNSLQEQEYNSVQQQADDSKKESKRANILSMVAITISILALLFDIIFNIYSSNQNDKFTKQIEDKKIELLQSLSEDTKQNGNKFKEEFENLNSSLFNISENDITLNSSITELQNNQKEIIREIKSLKKKENTTK</sequence>
<dbReference type="Proteomes" id="UP000182360">
    <property type="component" value="Unassembled WGS sequence"/>
</dbReference>